<accession>A0A1T4XDX5</accession>
<sequence length="165" mass="18139">MADPESPEAVIDELWPAPEYFHYLARLKQAIGTPVFIAEINITAINLGVKLSATPLTLLAIVDFPKPDPYKQLYPHLLIFEDGRGINLGHLARISLQAFNPTPDEVLYANHTFNQAILFAPRSLSRESIRATSTALLAEIFGDQPGRLLESSSSASTLQQAKSLK</sequence>
<dbReference type="STRING" id="92487.SAMN02745130_02869"/>
<name>A0A1T4XDX5_9GAMM</name>
<dbReference type="RefSeq" id="WP_234975888.1">
    <property type="nucleotide sequence ID" value="NZ_FUYB01000016.1"/>
</dbReference>
<proteinExistence type="predicted"/>
<reference evidence="1 2" key="1">
    <citation type="submission" date="2017-02" db="EMBL/GenBank/DDBJ databases">
        <authorList>
            <person name="Peterson S.W."/>
        </authorList>
    </citation>
    <scope>NUCLEOTIDE SEQUENCE [LARGE SCALE GENOMIC DNA]</scope>
    <source>
        <strain evidence="1 2">ATCC 49788</strain>
    </source>
</reference>
<gene>
    <name evidence="1" type="ORF">SAMN02745130_02869</name>
</gene>
<dbReference type="EMBL" id="FUYB01000016">
    <property type="protein sequence ID" value="SKA87764.1"/>
    <property type="molecule type" value="Genomic_DNA"/>
</dbReference>
<protein>
    <submittedName>
        <fullName evidence="1">Uncharacterized protein</fullName>
    </submittedName>
</protein>
<dbReference type="Proteomes" id="UP000190460">
    <property type="component" value="Unassembled WGS sequence"/>
</dbReference>
<keyword evidence="2" id="KW-1185">Reference proteome</keyword>
<organism evidence="1 2">
    <name type="scientific">Thiothrix eikelboomii</name>
    <dbReference type="NCBI Taxonomy" id="92487"/>
    <lineage>
        <taxon>Bacteria</taxon>
        <taxon>Pseudomonadati</taxon>
        <taxon>Pseudomonadota</taxon>
        <taxon>Gammaproteobacteria</taxon>
        <taxon>Thiotrichales</taxon>
        <taxon>Thiotrichaceae</taxon>
        <taxon>Thiothrix</taxon>
    </lineage>
</organism>
<dbReference type="AlphaFoldDB" id="A0A1T4XDX5"/>
<evidence type="ECO:0000313" key="2">
    <source>
        <dbReference type="Proteomes" id="UP000190460"/>
    </source>
</evidence>
<evidence type="ECO:0000313" key="1">
    <source>
        <dbReference type="EMBL" id="SKA87764.1"/>
    </source>
</evidence>